<dbReference type="InterPro" id="IPR025751">
    <property type="entry name" value="RsbRD_N_dom"/>
</dbReference>
<dbReference type="Pfam" id="PF17853">
    <property type="entry name" value="GGDEF_2"/>
    <property type="match status" value="1"/>
</dbReference>
<evidence type="ECO:0000313" key="6">
    <source>
        <dbReference type="Proteomes" id="UP000193577"/>
    </source>
</evidence>
<evidence type="ECO:0000256" key="1">
    <source>
        <dbReference type="ARBA" id="ARBA00006754"/>
    </source>
</evidence>
<feature type="domain" description="RsbT co-antagonist protein RsbRD N-terminal" evidence="3">
    <location>
        <begin position="64"/>
        <end position="198"/>
    </location>
</feature>
<organism evidence="5 6">
    <name type="scientific">Mycolicibacillus koreensis</name>
    <dbReference type="NCBI Taxonomy" id="1069220"/>
    <lineage>
        <taxon>Bacteria</taxon>
        <taxon>Bacillati</taxon>
        <taxon>Actinomycetota</taxon>
        <taxon>Actinomycetes</taxon>
        <taxon>Mycobacteriales</taxon>
        <taxon>Mycobacteriaceae</taxon>
        <taxon>Mycolicibacillus</taxon>
    </lineage>
</organism>
<comment type="caution">
    <text evidence="5">The sequence shown here is derived from an EMBL/GenBank/DDBJ whole genome shotgun (WGS) entry which is preliminary data.</text>
</comment>
<dbReference type="Proteomes" id="UP000193577">
    <property type="component" value="Unassembled WGS sequence"/>
</dbReference>
<dbReference type="Pfam" id="PF14361">
    <property type="entry name" value="RsbRD_N"/>
    <property type="match status" value="1"/>
</dbReference>
<gene>
    <name evidence="5" type="ORF">B8W67_02275</name>
</gene>
<dbReference type="Pfam" id="PF13556">
    <property type="entry name" value="HTH_30"/>
    <property type="match status" value="1"/>
</dbReference>
<dbReference type="InterPro" id="IPR041522">
    <property type="entry name" value="CdaR_GGDEF"/>
</dbReference>
<reference evidence="5 6" key="1">
    <citation type="submission" date="2017-04" db="EMBL/GenBank/DDBJ databases">
        <title>The new phylogeny of genus Mycobacterium.</title>
        <authorList>
            <person name="Tortoli E."/>
            <person name="Trovato A."/>
            <person name="Cirillo D.M."/>
        </authorList>
    </citation>
    <scope>NUCLEOTIDE SEQUENCE [LARGE SCALE GENOMIC DNA]</scope>
    <source>
        <strain evidence="5 6">KCTC 19819</strain>
    </source>
</reference>
<protein>
    <submittedName>
        <fullName evidence="5">Uncharacterized protein</fullName>
    </submittedName>
</protein>
<accession>A0AA91PH69</accession>
<evidence type="ECO:0000259" key="2">
    <source>
        <dbReference type="Pfam" id="PF13556"/>
    </source>
</evidence>
<comment type="similarity">
    <text evidence="1">Belongs to the CdaR family.</text>
</comment>
<proteinExistence type="inferred from homology"/>
<evidence type="ECO:0000259" key="3">
    <source>
        <dbReference type="Pfam" id="PF14361"/>
    </source>
</evidence>
<dbReference type="EMBL" id="NCXO01000003">
    <property type="protein sequence ID" value="OSC35569.1"/>
    <property type="molecule type" value="Genomic_DNA"/>
</dbReference>
<feature type="domain" description="CdaR GGDEF-like" evidence="4">
    <location>
        <begin position="212"/>
        <end position="323"/>
    </location>
</feature>
<name>A0AA91PH69_9MYCO</name>
<dbReference type="Gene3D" id="1.10.10.2840">
    <property type="entry name" value="PucR C-terminal helix-turn-helix domain"/>
    <property type="match status" value="1"/>
</dbReference>
<dbReference type="InterPro" id="IPR042070">
    <property type="entry name" value="PucR_C-HTH_sf"/>
</dbReference>
<dbReference type="InterPro" id="IPR025736">
    <property type="entry name" value="PucR_C-HTH_dom"/>
</dbReference>
<dbReference type="PANTHER" id="PTHR33744">
    <property type="entry name" value="CARBOHYDRATE DIACID REGULATOR"/>
    <property type="match status" value="1"/>
</dbReference>
<dbReference type="AlphaFoldDB" id="A0AA91PH69"/>
<keyword evidence="6" id="KW-1185">Reference proteome</keyword>
<sequence length="445" mass="48228">MTASPGCTSCAPGCRFRRVEPNRSADPPSLVAPGAVGAYARSMREENGRGDVAMIGANLESDTDELARRVVTAIRAEIDFYRSNCIIDDAELFTAATDLLTSVSSALRADTPFDTSQAEEIGRHRATVGVPLTALMDAFRIAGHHLWAATVEVGDRHPEIPHAAVLTTSSRIWEALDRYTEAMTSAYHAQATYQVIENAAERAALVEALLQGRPLDDYGVWEVAQLLGIPATGPYVVVAAEPRRVGQHALPGVESMLRSVDVSSVWRLLPDVQMGVAHIVSDTVMEKTVALLGRAATSSVGVSPRYQNLTDTARSLRYARVAMASDQEPGHHVTVFDDSVLGVAAVSAPDVTQKLADIALGSFRDLPADEQRTLRDTFTVWLNNDGSVARAAEQLFCHPNTVRNRLRRIEEHSGRSIDIPRELAELCLAFEVVKNFTRIGAEPAP</sequence>
<evidence type="ECO:0000259" key="4">
    <source>
        <dbReference type="Pfam" id="PF17853"/>
    </source>
</evidence>
<dbReference type="PANTHER" id="PTHR33744:SF1">
    <property type="entry name" value="DNA-BINDING TRANSCRIPTIONAL ACTIVATOR ADER"/>
    <property type="match status" value="1"/>
</dbReference>
<dbReference type="InterPro" id="IPR051448">
    <property type="entry name" value="CdaR-like_regulators"/>
</dbReference>
<evidence type="ECO:0000313" key="5">
    <source>
        <dbReference type="EMBL" id="OSC35569.1"/>
    </source>
</evidence>
<feature type="domain" description="PucR C-terminal helix-turn-helix" evidence="2">
    <location>
        <begin position="374"/>
        <end position="431"/>
    </location>
</feature>